<name>A0A8K0SGL3_9HYPO</name>
<keyword evidence="2" id="KW-1185">Reference proteome</keyword>
<sequence>MWLSPPLPLVFALTHSTPFSNSRVFFRFLIPAAGLGCVDGFPPPPSRIGKVPRYYPGARSIEIRGRICSATSRLMSKPTMPTLWCFAPGISTYPGVTLAASQSTFLSCQVCPAG</sequence>
<dbReference type="AlphaFoldDB" id="A0A8K0SGL3"/>
<protein>
    <submittedName>
        <fullName evidence="1">Uncharacterized protein</fullName>
    </submittedName>
</protein>
<evidence type="ECO:0000313" key="2">
    <source>
        <dbReference type="Proteomes" id="UP000813444"/>
    </source>
</evidence>
<organism evidence="1 2">
    <name type="scientific">Stachybotrys elegans</name>
    <dbReference type="NCBI Taxonomy" id="80388"/>
    <lineage>
        <taxon>Eukaryota</taxon>
        <taxon>Fungi</taxon>
        <taxon>Dikarya</taxon>
        <taxon>Ascomycota</taxon>
        <taxon>Pezizomycotina</taxon>
        <taxon>Sordariomycetes</taxon>
        <taxon>Hypocreomycetidae</taxon>
        <taxon>Hypocreales</taxon>
        <taxon>Stachybotryaceae</taxon>
        <taxon>Stachybotrys</taxon>
    </lineage>
</organism>
<reference evidence="1" key="1">
    <citation type="journal article" date="2021" name="Nat. Commun.">
        <title>Genetic determinants of endophytism in the Arabidopsis root mycobiome.</title>
        <authorList>
            <person name="Mesny F."/>
            <person name="Miyauchi S."/>
            <person name="Thiergart T."/>
            <person name="Pickel B."/>
            <person name="Atanasova L."/>
            <person name="Karlsson M."/>
            <person name="Huettel B."/>
            <person name="Barry K.W."/>
            <person name="Haridas S."/>
            <person name="Chen C."/>
            <person name="Bauer D."/>
            <person name="Andreopoulos W."/>
            <person name="Pangilinan J."/>
            <person name="LaButti K."/>
            <person name="Riley R."/>
            <person name="Lipzen A."/>
            <person name="Clum A."/>
            <person name="Drula E."/>
            <person name="Henrissat B."/>
            <person name="Kohler A."/>
            <person name="Grigoriev I.V."/>
            <person name="Martin F.M."/>
            <person name="Hacquard S."/>
        </authorList>
    </citation>
    <scope>NUCLEOTIDE SEQUENCE</scope>
    <source>
        <strain evidence="1">MPI-CAGE-CH-0235</strain>
    </source>
</reference>
<accession>A0A8K0SGL3</accession>
<proteinExistence type="predicted"/>
<comment type="caution">
    <text evidence="1">The sequence shown here is derived from an EMBL/GenBank/DDBJ whole genome shotgun (WGS) entry which is preliminary data.</text>
</comment>
<dbReference type="EMBL" id="JAGPNK010000015">
    <property type="protein sequence ID" value="KAH7308684.1"/>
    <property type="molecule type" value="Genomic_DNA"/>
</dbReference>
<gene>
    <name evidence="1" type="ORF">B0I35DRAFT_442424</name>
</gene>
<evidence type="ECO:0000313" key="1">
    <source>
        <dbReference type="EMBL" id="KAH7308684.1"/>
    </source>
</evidence>
<dbReference type="Proteomes" id="UP000813444">
    <property type="component" value="Unassembled WGS sequence"/>
</dbReference>